<accession>A0A438AMC8</accession>
<dbReference type="AlphaFoldDB" id="A0A438AMC8"/>
<dbReference type="PANTHER" id="PTHR32552:SF68">
    <property type="entry name" value="FERRICHROME OUTER MEMBRANE TRANSPORTER_PHAGE RECEPTOR"/>
    <property type="match status" value="1"/>
</dbReference>
<keyword evidence="8" id="KW-0408">Iron</keyword>
<dbReference type="InterPro" id="IPR039426">
    <property type="entry name" value="TonB-dep_rcpt-like"/>
</dbReference>
<dbReference type="Pfam" id="PF07715">
    <property type="entry name" value="Plug"/>
    <property type="match status" value="1"/>
</dbReference>
<keyword evidence="3 14" id="KW-0813">Transport</keyword>
<dbReference type="SUPFAM" id="SSF56935">
    <property type="entry name" value="Porins"/>
    <property type="match status" value="1"/>
</dbReference>
<evidence type="ECO:0000256" key="6">
    <source>
        <dbReference type="ARBA" id="ARBA00022692"/>
    </source>
</evidence>
<gene>
    <name evidence="18" type="ORF">EKE94_01730</name>
</gene>
<dbReference type="GO" id="GO:0015891">
    <property type="term" value="P:siderophore transport"/>
    <property type="evidence" value="ECO:0007669"/>
    <property type="project" value="InterPro"/>
</dbReference>
<protein>
    <submittedName>
        <fullName evidence="18">TonB-dependent siderophore receptor</fullName>
    </submittedName>
</protein>
<evidence type="ECO:0000256" key="11">
    <source>
        <dbReference type="ARBA" id="ARBA00023136"/>
    </source>
</evidence>
<evidence type="ECO:0000256" key="10">
    <source>
        <dbReference type="ARBA" id="ARBA00023077"/>
    </source>
</evidence>
<dbReference type="Gene3D" id="2.40.170.20">
    <property type="entry name" value="TonB-dependent receptor, beta-barrel domain"/>
    <property type="match status" value="1"/>
</dbReference>
<dbReference type="CDD" id="cd01347">
    <property type="entry name" value="ligand_gated_channel"/>
    <property type="match status" value="1"/>
</dbReference>
<evidence type="ECO:0000256" key="3">
    <source>
        <dbReference type="ARBA" id="ARBA00022448"/>
    </source>
</evidence>
<dbReference type="GO" id="GO:0038023">
    <property type="term" value="F:signaling receptor activity"/>
    <property type="evidence" value="ECO:0007669"/>
    <property type="project" value="InterPro"/>
</dbReference>
<dbReference type="Gene3D" id="2.170.130.10">
    <property type="entry name" value="TonB-dependent receptor, plug domain"/>
    <property type="match status" value="1"/>
</dbReference>
<organism evidence="18 19">
    <name type="scientific">Mesobaculum littorinae</name>
    <dbReference type="NCBI Taxonomy" id="2486419"/>
    <lineage>
        <taxon>Bacteria</taxon>
        <taxon>Pseudomonadati</taxon>
        <taxon>Pseudomonadota</taxon>
        <taxon>Alphaproteobacteria</taxon>
        <taxon>Rhodobacterales</taxon>
        <taxon>Roseobacteraceae</taxon>
        <taxon>Mesobaculum</taxon>
    </lineage>
</organism>
<evidence type="ECO:0000259" key="16">
    <source>
        <dbReference type="Pfam" id="PF00593"/>
    </source>
</evidence>
<feature type="domain" description="TonB-dependent receptor plug" evidence="17">
    <location>
        <begin position="84"/>
        <end position="187"/>
    </location>
</feature>
<evidence type="ECO:0000313" key="18">
    <source>
        <dbReference type="EMBL" id="RVV99993.1"/>
    </source>
</evidence>
<evidence type="ECO:0000256" key="4">
    <source>
        <dbReference type="ARBA" id="ARBA00022452"/>
    </source>
</evidence>
<keyword evidence="13 14" id="KW-0998">Cell outer membrane</keyword>
<dbReference type="Pfam" id="PF00593">
    <property type="entry name" value="TonB_dep_Rec_b-barrel"/>
    <property type="match status" value="1"/>
</dbReference>
<evidence type="ECO:0000256" key="15">
    <source>
        <dbReference type="RuleBase" id="RU003357"/>
    </source>
</evidence>
<dbReference type="EMBL" id="RQXX01000001">
    <property type="protein sequence ID" value="RVV99993.1"/>
    <property type="molecule type" value="Genomic_DNA"/>
</dbReference>
<dbReference type="InterPro" id="IPR037066">
    <property type="entry name" value="Plug_dom_sf"/>
</dbReference>
<evidence type="ECO:0000256" key="7">
    <source>
        <dbReference type="ARBA" id="ARBA00022729"/>
    </source>
</evidence>
<sequence length="723" mass="77225">MQAGPGADLRAGLRAGFKDTLRDGLRVGLRGGTAALALMLPAMATAQDTLGTIVLEAEEDAGTGPVGGIANPVTTTGAGTPTPLNEIPQSVTVIGSEALEARNVTTVGEALRYSAGVFSEVYGDDGDYDWHFIRGFQSDQTGVFWDGVQNLSYGFGSLYVDPYTLERIEVLRGPASVLYGGSNPGGVLNYVSKRPGGRVRELTFGANDAGRVWTGIDWGDDLGQGRAYRLTARIEGGDTYDDFNDGVRGVVAPGLSFTLDSGTKVTLLGNYTHADEQHSGGTFLPYYGTVVPADFGTIDPETNFSDPDWDYYDRRQGALTAIVEHEFGNGWSLGATGRIAHAEIEEGYFYPSGYDGFQPQPGDAGQLSLGAFTHDSTLDAYEGDLHVAGDITTGGVRHDLLVGIDARRFELDQTQTSNFTFTADPLDPTAPGTPVMGDPYIDGVTTQDVFAIYAQDQLRFGQGWIATANLRHDWVTTETRGLTEFVREDSETSYRAGLAYEFANGLTPYAAASSFFLPTIASPAEGVTKPESGDQIELGVKYAPAGMDAFVTASVFRIDRENVITGTFGNYSQLGEVRSQGVEVEGHYGFGNGVRLQAAATMLDLEVTEDANLDLVGNSPVLIPETQAALRLDYDFDGGLQGLSLGAGLRYQGESWADEANTLKVGTATLVDLYAGYDWDNGWGLDLAATNIGDEAYVTGCRGLVTCSYGAGRQISLDLTRRW</sequence>
<keyword evidence="11 14" id="KW-0472">Membrane</keyword>
<keyword evidence="6 14" id="KW-0812">Transmembrane</keyword>
<evidence type="ECO:0000259" key="17">
    <source>
        <dbReference type="Pfam" id="PF07715"/>
    </source>
</evidence>
<dbReference type="OrthoDB" id="9760333at2"/>
<evidence type="ECO:0000256" key="13">
    <source>
        <dbReference type="ARBA" id="ARBA00023237"/>
    </source>
</evidence>
<keyword evidence="7" id="KW-0732">Signal</keyword>
<dbReference type="FunFam" id="2.170.130.10:FF:000001">
    <property type="entry name" value="Catecholate siderophore TonB-dependent receptor"/>
    <property type="match status" value="1"/>
</dbReference>
<evidence type="ECO:0000256" key="2">
    <source>
        <dbReference type="ARBA" id="ARBA00009810"/>
    </source>
</evidence>
<keyword evidence="10 15" id="KW-0798">TonB box</keyword>
<feature type="domain" description="TonB-dependent receptor-like beta-barrel" evidence="16">
    <location>
        <begin position="258"/>
        <end position="692"/>
    </location>
</feature>
<dbReference type="GO" id="GO:0009279">
    <property type="term" value="C:cell outer membrane"/>
    <property type="evidence" value="ECO:0007669"/>
    <property type="project" value="UniProtKB-SubCell"/>
</dbReference>
<dbReference type="PROSITE" id="PS52016">
    <property type="entry name" value="TONB_DEPENDENT_REC_3"/>
    <property type="match status" value="1"/>
</dbReference>
<evidence type="ECO:0000256" key="12">
    <source>
        <dbReference type="ARBA" id="ARBA00023170"/>
    </source>
</evidence>
<keyword evidence="4 14" id="KW-1134">Transmembrane beta strand</keyword>
<evidence type="ECO:0000256" key="1">
    <source>
        <dbReference type="ARBA" id="ARBA00004571"/>
    </source>
</evidence>
<proteinExistence type="inferred from homology"/>
<comment type="caution">
    <text evidence="18">The sequence shown here is derived from an EMBL/GenBank/DDBJ whole genome shotgun (WGS) entry which is preliminary data.</text>
</comment>
<keyword evidence="9" id="KW-0406">Ion transport</keyword>
<keyword evidence="5" id="KW-0410">Iron transport</keyword>
<keyword evidence="12 18" id="KW-0675">Receptor</keyword>
<dbReference type="InterPro" id="IPR000531">
    <property type="entry name" value="Beta-barrel_TonB"/>
</dbReference>
<comment type="similarity">
    <text evidence="2 14 15">Belongs to the TonB-dependent receptor family.</text>
</comment>
<evidence type="ECO:0000313" key="19">
    <source>
        <dbReference type="Proteomes" id="UP000285908"/>
    </source>
</evidence>
<dbReference type="PANTHER" id="PTHR32552">
    <property type="entry name" value="FERRICHROME IRON RECEPTOR-RELATED"/>
    <property type="match status" value="1"/>
</dbReference>
<keyword evidence="19" id="KW-1185">Reference proteome</keyword>
<evidence type="ECO:0000256" key="8">
    <source>
        <dbReference type="ARBA" id="ARBA00023004"/>
    </source>
</evidence>
<comment type="subcellular location">
    <subcellularLocation>
        <location evidence="1 14">Cell outer membrane</location>
        <topology evidence="1 14">Multi-pass membrane protein</topology>
    </subcellularLocation>
</comment>
<name>A0A438AMC8_9RHOB</name>
<reference evidence="18 19" key="1">
    <citation type="submission" date="2018-11" db="EMBL/GenBank/DDBJ databases">
        <title>Mesobaculum littorinae gen. nov., sp. nov., isolated from Littorina scabra that represents a novel genus of the order Rhodobacteraceae.</title>
        <authorList>
            <person name="Li F."/>
        </authorList>
    </citation>
    <scope>NUCLEOTIDE SEQUENCE [LARGE SCALE GENOMIC DNA]</scope>
    <source>
        <strain evidence="18 19">M0103</strain>
    </source>
</reference>
<evidence type="ECO:0000256" key="14">
    <source>
        <dbReference type="PROSITE-ProRule" id="PRU01360"/>
    </source>
</evidence>
<dbReference type="InterPro" id="IPR036942">
    <property type="entry name" value="Beta-barrel_TonB_sf"/>
</dbReference>
<dbReference type="InterPro" id="IPR012910">
    <property type="entry name" value="Plug_dom"/>
</dbReference>
<dbReference type="Proteomes" id="UP000285908">
    <property type="component" value="Unassembled WGS sequence"/>
</dbReference>
<dbReference type="InterPro" id="IPR010105">
    <property type="entry name" value="TonB_sidphr_rcpt"/>
</dbReference>
<dbReference type="GO" id="GO:0015344">
    <property type="term" value="F:siderophore uptake transmembrane transporter activity"/>
    <property type="evidence" value="ECO:0007669"/>
    <property type="project" value="TreeGrafter"/>
</dbReference>
<evidence type="ECO:0000256" key="5">
    <source>
        <dbReference type="ARBA" id="ARBA00022496"/>
    </source>
</evidence>
<evidence type="ECO:0000256" key="9">
    <source>
        <dbReference type="ARBA" id="ARBA00023065"/>
    </source>
</evidence>
<dbReference type="NCBIfam" id="TIGR01783">
    <property type="entry name" value="TonB-siderophor"/>
    <property type="match status" value="1"/>
</dbReference>